<dbReference type="InterPro" id="IPR045312">
    <property type="entry name" value="PCBER-like"/>
</dbReference>
<feature type="transmembrane region" description="Helical" evidence="4">
    <location>
        <begin position="29"/>
        <end position="50"/>
    </location>
</feature>
<dbReference type="PANTHER" id="PTHR47706:SF1">
    <property type="entry name" value="CIPA-LIKE, PUTATIVE (AFU_ORTHOLOGUE AFUA_1G12460)-RELATED"/>
    <property type="match status" value="1"/>
</dbReference>
<sequence>MSSSDLSRKAHNKSQHNTAMSSASSSKRIAVAGVGSLGLPIVLALLQAGYSVTILTRSANTKKEGIPAGANVEYAMVDYTSVSSMKRALEGHYGVVSTLTTTSVGAQTPLIEASVQAGVSRFIPSEFGSDTTNPKSKTLPVYGDKVATQAKLAEVAAKNPSWSYTTLMNGPFFDWCLMVGFFGIDLKKHTATLYNGGDRRFSTTTLAGVGKAVVGIFAHPEETKNRTIRVHETVITQKKVIDIAQRLDPAEWTYQAADTEELKSQAFEVLSSGKSEQIMGAMLNFILSAVLGEGYGGEFVSTENETLGVPLLDEAGVEKVVAQFI</sequence>
<keyword evidence="4" id="KW-0472">Membrane</keyword>
<name>A0A0D2DIQ4_9EURO</name>
<dbReference type="Gene3D" id="3.40.50.720">
    <property type="entry name" value="NAD(P)-binding Rossmann-like Domain"/>
    <property type="match status" value="1"/>
</dbReference>
<evidence type="ECO:0000313" key="7">
    <source>
        <dbReference type="Proteomes" id="UP000053342"/>
    </source>
</evidence>
<keyword evidence="1" id="KW-0521">NADP</keyword>
<reference evidence="6 7" key="1">
    <citation type="submission" date="2015-01" db="EMBL/GenBank/DDBJ databases">
        <title>The Genome Sequence of Exophiala oligosperma CBS72588.</title>
        <authorList>
            <consortium name="The Broad Institute Genomics Platform"/>
            <person name="Cuomo C."/>
            <person name="de Hoog S."/>
            <person name="Gorbushina A."/>
            <person name="Stielow B."/>
            <person name="Teixiera M."/>
            <person name="Abouelleil A."/>
            <person name="Chapman S.B."/>
            <person name="Priest M."/>
            <person name="Young S.K."/>
            <person name="Wortman J."/>
            <person name="Nusbaum C."/>
            <person name="Birren B."/>
        </authorList>
    </citation>
    <scope>NUCLEOTIDE SEQUENCE [LARGE SCALE GENOMIC DNA]</scope>
    <source>
        <strain evidence="6 7">CBS 72588</strain>
    </source>
</reference>
<proteinExistence type="predicted"/>
<dbReference type="STRING" id="215243.A0A0D2DIQ4"/>
<keyword evidence="7" id="KW-1185">Reference proteome</keyword>
<dbReference type="OrthoDB" id="9974981at2759"/>
<dbReference type="VEuPathDB" id="FungiDB:PV06_06388"/>
<evidence type="ECO:0000256" key="1">
    <source>
        <dbReference type="ARBA" id="ARBA00022857"/>
    </source>
</evidence>
<evidence type="ECO:0000256" key="2">
    <source>
        <dbReference type="ARBA" id="ARBA00023002"/>
    </source>
</evidence>
<dbReference type="AlphaFoldDB" id="A0A0D2DIQ4"/>
<dbReference type="InterPro" id="IPR036291">
    <property type="entry name" value="NAD(P)-bd_dom_sf"/>
</dbReference>
<evidence type="ECO:0000313" key="6">
    <source>
        <dbReference type="EMBL" id="KIW42883.1"/>
    </source>
</evidence>
<dbReference type="GeneID" id="27358462"/>
<keyword evidence="4" id="KW-0812">Transmembrane</keyword>
<organism evidence="6 7">
    <name type="scientific">Exophiala oligosperma</name>
    <dbReference type="NCBI Taxonomy" id="215243"/>
    <lineage>
        <taxon>Eukaryota</taxon>
        <taxon>Fungi</taxon>
        <taxon>Dikarya</taxon>
        <taxon>Ascomycota</taxon>
        <taxon>Pezizomycotina</taxon>
        <taxon>Eurotiomycetes</taxon>
        <taxon>Chaetothyriomycetidae</taxon>
        <taxon>Chaetothyriales</taxon>
        <taxon>Herpotrichiellaceae</taxon>
        <taxon>Exophiala</taxon>
    </lineage>
</organism>
<dbReference type="Pfam" id="PF05368">
    <property type="entry name" value="NmrA"/>
    <property type="match status" value="1"/>
</dbReference>
<evidence type="ECO:0000259" key="5">
    <source>
        <dbReference type="Pfam" id="PF05368"/>
    </source>
</evidence>
<feature type="domain" description="NmrA-like" evidence="5">
    <location>
        <begin position="26"/>
        <end position="265"/>
    </location>
</feature>
<feature type="region of interest" description="Disordered" evidence="3">
    <location>
        <begin position="1"/>
        <end position="22"/>
    </location>
</feature>
<dbReference type="EMBL" id="KN847336">
    <property type="protein sequence ID" value="KIW42883.1"/>
    <property type="molecule type" value="Genomic_DNA"/>
</dbReference>
<evidence type="ECO:0000256" key="3">
    <source>
        <dbReference type="SAM" id="MobiDB-lite"/>
    </source>
</evidence>
<dbReference type="InterPro" id="IPR051609">
    <property type="entry name" value="NmrA/Isoflavone_reductase-like"/>
</dbReference>
<protein>
    <recommendedName>
        <fullName evidence="5">NmrA-like domain-containing protein</fullName>
    </recommendedName>
</protein>
<keyword evidence="4" id="KW-1133">Transmembrane helix</keyword>
<dbReference type="Proteomes" id="UP000053342">
    <property type="component" value="Unassembled WGS sequence"/>
</dbReference>
<dbReference type="RefSeq" id="XP_016263099.1">
    <property type="nucleotide sequence ID" value="XM_016407495.1"/>
</dbReference>
<evidence type="ECO:0000256" key="4">
    <source>
        <dbReference type="SAM" id="Phobius"/>
    </source>
</evidence>
<dbReference type="CDD" id="cd05259">
    <property type="entry name" value="PCBER_SDR_a"/>
    <property type="match status" value="1"/>
</dbReference>
<dbReference type="HOGENOM" id="CLU_044876_3_2_1"/>
<accession>A0A0D2DIQ4</accession>
<gene>
    <name evidence="6" type="ORF">PV06_06388</name>
</gene>
<keyword evidence="2" id="KW-0560">Oxidoreductase</keyword>
<dbReference type="SUPFAM" id="SSF51735">
    <property type="entry name" value="NAD(P)-binding Rossmann-fold domains"/>
    <property type="match status" value="1"/>
</dbReference>
<dbReference type="PANTHER" id="PTHR47706">
    <property type="entry name" value="NMRA-LIKE FAMILY PROTEIN"/>
    <property type="match status" value="1"/>
</dbReference>
<dbReference type="GO" id="GO:0016491">
    <property type="term" value="F:oxidoreductase activity"/>
    <property type="evidence" value="ECO:0007669"/>
    <property type="project" value="UniProtKB-KW"/>
</dbReference>
<dbReference type="InterPro" id="IPR008030">
    <property type="entry name" value="NmrA-like"/>
</dbReference>